<feature type="transmembrane region" description="Helical" evidence="8">
    <location>
        <begin position="342"/>
        <end position="365"/>
    </location>
</feature>
<evidence type="ECO:0000256" key="5">
    <source>
        <dbReference type="ARBA" id="ARBA00022692"/>
    </source>
</evidence>
<keyword evidence="3" id="KW-0813">Transport</keyword>
<organism evidence="10 11">
    <name type="scientific">Tectimicrobiota bacterium</name>
    <dbReference type="NCBI Taxonomy" id="2528274"/>
    <lineage>
        <taxon>Bacteria</taxon>
        <taxon>Pseudomonadati</taxon>
        <taxon>Nitrospinota/Tectimicrobiota group</taxon>
        <taxon>Candidatus Tectimicrobiota</taxon>
    </lineage>
</organism>
<evidence type="ECO:0000256" key="3">
    <source>
        <dbReference type="ARBA" id="ARBA00022448"/>
    </source>
</evidence>
<feature type="transmembrane region" description="Helical" evidence="8">
    <location>
        <begin position="288"/>
        <end position="309"/>
    </location>
</feature>
<dbReference type="InterPro" id="IPR047817">
    <property type="entry name" value="ABC2_TM_bact-type"/>
</dbReference>
<feature type="transmembrane region" description="Helical" evidence="8">
    <location>
        <begin position="179"/>
        <end position="202"/>
    </location>
</feature>
<dbReference type="Pfam" id="PF12698">
    <property type="entry name" value="ABC2_membrane_3"/>
    <property type="match status" value="1"/>
</dbReference>
<keyword evidence="5 8" id="KW-0812">Transmembrane</keyword>
<feature type="domain" description="ABC transmembrane type-2" evidence="9">
    <location>
        <begin position="134"/>
        <end position="372"/>
    </location>
</feature>
<dbReference type="GO" id="GO:0140359">
    <property type="term" value="F:ABC-type transporter activity"/>
    <property type="evidence" value="ECO:0007669"/>
    <property type="project" value="InterPro"/>
</dbReference>
<reference evidence="10" key="1">
    <citation type="submission" date="2020-07" db="EMBL/GenBank/DDBJ databases">
        <title>Huge and variable diversity of episymbiotic CPR bacteria and DPANN archaea in groundwater ecosystems.</title>
        <authorList>
            <person name="He C.Y."/>
            <person name="Keren R."/>
            <person name="Whittaker M."/>
            <person name="Farag I.F."/>
            <person name="Doudna J."/>
            <person name="Cate J.H.D."/>
            <person name="Banfield J.F."/>
        </authorList>
    </citation>
    <scope>NUCLEOTIDE SEQUENCE</scope>
    <source>
        <strain evidence="10">NC_groundwater_672_Ag_B-0.1um_62_36</strain>
    </source>
</reference>
<sequence length="374" mass="41342">MRIARLWAVARKEAIQIRRDPRSLGMAFGIPMLLLFLYGYALSLDVDHLRTIVYDQDRTAISRDFLKGFTESGYFTVVAIAQNYREVEWALDSGRAQVGLVIPRNFARDLDLGRRVPVQALLDGSDSNTATIALAYLEGISGRYSDRLVSERAGQACREPPVESRLRVWYNPELVSKNYIVPGLIAVIMMVIAALLTSLTVAREWERGTMEQLIATPLRVPELILGKLLPYFAIGLIDVALAVLAGTLVFRVPFRGSVTLLLGLSLIFLWGALSLGLWISIQTRSQLVASQVAVTATFLPAFLLSGFVFDIGNMPGWLQAITHVVPARYFVTILKGIFLKGIGLRALGVEAAFLTLFALLVTVAAKRTFRKSLE</sequence>
<dbReference type="Proteomes" id="UP000769766">
    <property type="component" value="Unassembled WGS sequence"/>
</dbReference>
<comment type="caution">
    <text evidence="10">The sequence shown here is derived from an EMBL/GenBank/DDBJ whole genome shotgun (WGS) entry which is preliminary data.</text>
</comment>
<feature type="transmembrane region" description="Helical" evidence="8">
    <location>
        <begin position="258"/>
        <end position="281"/>
    </location>
</feature>
<evidence type="ECO:0000256" key="6">
    <source>
        <dbReference type="ARBA" id="ARBA00022989"/>
    </source>
</evidence>
<protein>
    <submittedName>
        <fullName evidence="10">ABC transporter permease</fullName>
    </submittedName>
</protein>
<evidence type="ECO:0000256" key="2">
    <source>
        <dbReference type="ARBA" id="ARBA00007783"/>
    </source>
</evidence>
<feature type="transmembrane region" description="Helical" evidence="8">
    <location>
        <begin position="21"/>
        <end position="41"/>
    </location>
</feature>
<evidence type="ECO:0000313" key="10">
    <source>
        <dbReference type="EMBL" id="MBI2875736.1"/>
    </source>
</evidence>
<dbReference type="PROSITE" id="PS51012">
    <property type="entry name" value="ABC_TM2"/>
    <property type="match status" value="1"/>
</dbReference>
<dbReference type="AlphaFoldDB" id="A0A932CML4"/>
<gene>
    <name evidence="10" type="ORF">HYY20_02515</name>
</gene>
<keyword evidence="4" id="KW-1003">Cell membrane</keyword>
<evidence type="ECO:0000256" key="1">
    <source>
        <dbReference type="ARBA" id="ARBA00004651"/>
    </source>
</evidence>
<comment type="subcellular location">
    <subcellularLocation>
        <location evidence="1">Cell membrane</location>
        <topology evidence="1">Multi-pass membrane protein</topology>
    </subcellularLocation>
</comment>
<name>A0A932CML4_UNCTE</name>
<proteinExistence type="inferred from homology"/>
<dbReference type="PANTHER" id="PTHR30294:SF29">
    <property type="entry name" value="MULTIDRUG ABC TRANSPORTER PERMEASE YBHS-RELATED"/>
    <property type="match status" value="1"/>
</dbReference>
<dbReference type="InterPro" id="IPR051449">
    <property type="entry name" value="ABC-2_transporter_component"/>
</dbReference>
<keyword evidence="6 8" id="KW-1133">Transmembrane helix</keyword>
<dbReference type="InterPro" id="IPR013525">
    <property type="entry name" value="ABC2_TM"/>
</dbReference>
<dbReference type="PANTHER" id="PTHR30294">
    <property type="entry name" value="MEMBRANE COMPONENT OF ABC TRANSPORTER YHHJ-RELATED"/>
    <property type="match status" value="1"/>
</dbReference>
<evidence type="ECO:0000259" key="9">
    <source>
        <dbReference type="PROSITE" id="PS51012"/>
    </source>
</evidence>
<dbReference type="EMBL" id="JACPRF010000074">
    <property type="protein sequence ID" value="MBI2875736.1"/>
    <property type="molecule type" value="Genomic_DNA"/>
</dbReference>
<comment type="similarity">
    <text evidence="2">Belongs to the ABC-2 integral membrane protein family.</text>
</comment>
<dbReference type="GO" id="GO:0005886">
    <property type="term" value="C:plasma membrane"/>
    <property type="evidence" value="ECO:0007669"/>
    <property type="project" value="UniProtKB-SubCell"/>
</dbReference>
<evidence type="ECO:0000313" key="11">
    <source>
        <dbReference type="Proteomes" id="UP000769766"/>
    </source>
</evidence>
<evidence type="ECO:0000256" key="8">
    <source>
        <dbReference type="SAM" id="Phobius"/>
    </source>
</evidence>
<keyword evidence="7 8" id="KW-0472">Membrane</keyword>
<dbReference type="Gene3D" id="3.40.1710.10">
    <property type="entry name" value="abc type-2 transporter like domain"/>
    <property type="match status" value="1"/>
</dbReference>
<evidence type="ECO:0000256" key="7">
    <source>
        <dbReference type="ARBA" id="ARBA00023136"/>
    </source>
</evidence>
<feature type="transmembrane region" description="Helical" evidence="8">
    <location>
        <begin position="228"/>
        <end position="252"/>
    </location>
</feature>
<evidence type="ECO:0000256" key="4">
    <source>
        <dbReference type="ARBA" id="ARBA00022475"/>
    </source>
</evidence>
<accession>A0A932CML4</accession>